<evidence type="ECO:0000256" key="4">
    <source>
        <dbReference type="PIRSR" id="PIRSR613273-3"/>
    </source>
</evidence>
<dbReference type="GO" id="GO:0004222">
    <property type="term" value="F:metalloendopeptidase activity"/>
    <property type="evidence" value="ECO:0007669"/>
    <property type="project" value="TreeGrafter"/>
</dbReference>
<dbReference type="InterPro" id="IPR000884">
    <property type="entry name" value="TSP1_rpt"/>
</dbReference>
<evidence type="ECO:0000313" key="6">
    <source>
        <dbReference type="EMBL" id="VDK88429.1"/>
    </source>
</evidence>
<comment type="subcellular location">
    <subcellularLocation>
        <location evidence="1">Secreted</location>
    </subcellularLocation>
</comment>
<dbReference type="GO" id="GO:0030198">
    <property type="term" value="P:extracellular matrix organization"/>
    <property type="evidence" value="ECO:0007669"/>
    <property type="project" value="InterPro"/>
</dbReference>
<dbReference type="AlphaFoldDB" id="A0A3P6TYF8"/>
<organism evidence="6 7">
    <name type="scientific">Litomosoides sigmodontis</name>
    <name type="common">Filarial nematode worm</name>
    <dbReference type="NCBI Taxonomy" id="42156"/>
    <lineage>
        <taxon>Eukaryota</taxon>
        <taxon>Metazoa</taxon>
        <taxon>Ecdysozoa</taxon>
        <taxon>Nematoda</taxon>
        <taxon>Chromadorea</taxon>
        <taxon>Rhabditida</taxon>
        <taxon>Spirurina</taxon>
        <taxon>Spiruromorpha</taxon>
        <taxon>Filarioidea</taxon>
        <taxon>Onchocercidae</taxon>
        <taxon>Litomosoides</taxon>
    </lineage>
</organism>
<dbReference type="Gene3D" id="2.20.100.10">
    <property type="entry name" value="Thrombospondin type-1 (TSP1) repeat"/>
    <property type="match status" value="1"/>
</dbReference>
<protein>
    <recommendedName>
        <fullName evidence="5">ADAMTS/ADAMTS-like cysteine-rich domain-containing protein</fullName>
    </recommendedName>
</protein>
<evidence type="ECO:0000256" key="2">
    <source>
        <dbReference type="ARBA" id="ARBA00022525"/>
    </source>
</evidence>
<dbReference type="PROSITE" id="PS50092">
    <property type="entry name" value="TSP1"/>
    <property type="match status" value="1"/>
</dbReference>
<dbReference type="PANTHER" id="PTHR13723:SF305">
    <property type="entry name" value="PROTEIN MADD-4"/>
    <property type="match status" value="1"/>
</dbReference>
<feature type="disulfide bond" evidence="4">
    <location>
        <begin position="66"/>
        <end position="71"/>
    </location>
</feature>
<dbReference type="STRING" id="42156.A0A3P6TYF8"/>
<gene>
    <name evidence="6" type="ORF">NLS_LOCUS8678</name>
</gene>
<keyword evidence="3 4" id="KW-1015">Disulfide bond</keyword>
<dbReference type="Pfam" id="PF19236">
    <property type="entry name" value="ADAMTS_CR_3"/>
    <property type="match status" value="1"/>
</dbReference>
<dbReference type="InterPro" id="IPR036383">
    <property type="entry name" value="TSP1_rpt_sf"/>
</dbReference>
<dbReference type="InterPro" id="IPR013273">
    <property type="entry name" value="ADAMTS/ADAMTS-like"/>
</dbReference>
<keyword evidence="7" id="KW-1185">Reference proteome</keyword>
<dbReference type="PANTHER" id="PTHR13723">
    <property type="entry name" value="ADAMTS A DISINTEGRIN AND METALLOPROTEASE WITH THROMBOSPONDIN MOTIFS PROTEASE"/>
    <property type="match status" value="1"/>
</dbReference>
<name>A0A3P6TYF8_LITSI</name>
<evidence type="ECO:0000256" key="1">
    <source>
        <dbReference type="ARBA" id="ARBA00004613"/>
    </source>
</evidence>
<dbReference type="InterPro" id="IPR050439">
    <property type="entry name" value="ADAMTS_ADAMTS-like"/>
</dbReference>
<proteinExistence type="predicted"/>
<sequence>MKYFSFIFYHLEIGDKRNIFKLTYCTDSNFNLERTAIIHQGWAKWSEWGPCSNLCGDGISSQLRRCLDVRCMGPNHRRRICNMQQCDNSTVRVNEAHCSTLDSFSYNNSSNSKMVSEKWIPTKSDAQCVLMCRSLKTGEVKELKKMTDGSVCSIDGYDKSVCVNGICQYVGCDGIVQSNARYDQCGICGGTGENCKHTIFQWKNTKQFSPCDATCGPKSYRVSISICENIRSGRVVPERLCAGQQRPRPVVEKCPHIICSSQ</sequence>
<dbReference type="PRINTS" id="PR01857">
    <property type="entry name" value="ADAMTSFAMILY"/>
</dbReference>
<dbReference type="GO" id="GO:0005576">
    <property type="term" value="C:extracellular region"/>
    <property type="evidence" value="ECO:0007669"/>
    <property type="project" value="UniProtKB-SubCell"/>
</dbReference>
<evidence type="ECO:0000256" key="3">
    <source>
        <dbReference type="ARBA" id="ARBA00023157"/>
    </source>
</evidence>
<dbReference type="GO" id="GO:0031012">
    <property type="term" value="C:extracellular matrix"/>
    <property type="evidence" value="ECO:0007669"/>
    <property type="project" value="TreeGrafter"/>
</dbReference>
<dbReference type="SUPFAM" id="SSF82895">
    <property type="entry name" value="TSP-1 type 1 repeat"/>
    <property type="match status" value="1"/>
</dbReference>
<feature type="disulfide bond" evidence="4">
    <location>
        <begin position="55"/>
        <end position="86"/>
    </location>
</feature>
<feature type="domain" description="ADAMTS/ADAMTS-like cysteine-rich" evidence="5">
    <location>
        <begin position="122"/>
        <end position="195"/>
    </location>
</feature>
<dbReference type="InterPro" id="IPR045371">
    <property type="entry name" value="ADAMTS_CR_3"/>
</dbReference>
<keyword evidence="2" id="KW-0964">Secreted</keyword>
<reference evidence="6 7" key="1">
    <citation type="submission" date="2018-08" db="EMBL/GenBank/DDBJ databases">
        <authorList>
            <person name="Laetsch R D."/>
            <person name="Stevens L."/>
            <person name="Kumar S."/>
            <person name="Blaxter L. M."/>
        </authorList>
    </citation>
    <scope>NUCLEOTIDE SEQUENCE [LARGE SCALE GENOMIC DNA]</scope>
</reference>
<dbReference type="EMBL" id="UYRX01001150">
    <property type="protein sequence ID" value="VDK88429.1"/>
    <property type="molecule type" value="Genomic_DNA"/>
</dbReference>
<accession>A0A3P6TYF8</accession>
<dbReference type="OrthoDB" id="5814375at2759"/>
<evidence type="ECO:0000313" key="7">
    <source>
        <dbReference type="Proteomes" id="UP000277928"/>
    </source>
</evidence>
<dbReference type="SMART" id="SM00209">
    <property type="entry name" value="TSP1"/>
    <property type="match status" value="2"/>
</dbReference>
<feature type="disulfide bond" evidence="4">
    <location>
        <begin position="51"/>
        <end position="81"/>
    </location>
</feature>
<dbReference type="OMA" id="TIFQWKD"/>
<dbReference type="GO" id="GO:0006508">
    <property type="term" value="P:proteolysis"/>
    <property type="evidence" value="ECO:0007669"/>
    <property type="project" value="TreeGrafter"/>
</dbReference>
<dbReference type="Proteomes" id="UP000277928">
    <property type="component" value="Unassembled WGS sequence"/>
</dbReference>
<dbReference type="Pfam" id="PF00090">
    <property type="entry name" value="TSP_1"/>
    <property type="match status" value="1"/>
</dbReference>
<evidence type="ECO:0000259" key="5">
    <source>
        <dbReference type="Pfam" id="PF19236"/>
    </source>
</evidence>